<dbReference type="AlphaFoldDB" id="A0A4U9EU36"/>
<proteinExistence type="predicted"/>
<evidence type="ECO:0000313" key="1">
    <source>
        <dbReference type="EMBL" id="CAG1982447.1"/>
    </source>
</evidence>
<reference evidence="2" key="1">
    <citation type="submission" date="2019-04" db="EMBL/GenBank/DDBJ databases">
        <authorList>
            <person name="Melise S."/>
            <person name="Noan J."/>
            <person name="Okalmin O."/>
        </authorList>
    </citation>
    <scope>NUCLEOTIDE SEQUENCE</scope>
    <source>
        <strain evidence="2">FN9</strain>
    </source>
</reference>
<dbReference type="EMBL" id="CAJPIJ010000127">
    <property type="protein sequence ID" value="CAG1982447.1"/>
    <property type="molecule type" value="Genomic_DNA"/>
</dbReference>
<dbReference type="Proteomes" id="UP000746612">
    <property type="component" value="Unassembled WGS sequence"/>
</dbReference>
<name>A0A4U9EU36_GIBZA</name>
<sequence length="338" mass="38193">MPSLSQLLAYANQEFTDVYNRGPYTSYKQIEFLLLISGKSFNDLIADPKGVFRDLTYDTILDACIAASADVEATWKGKAGRCTATSLKVSDQLMRKYPGQFEFEYFSVRRGKVSHRFSRCALTGIVIDVICSMGAFILPDNELRTITTMYTLSWGHQDGNVYMIDEDGMDQFCEKVSHVRAQALCLYEVSRSGQLVVLFRELNPQFLNQNISGYEYKTAMFPHGCIKFKLKPDSASGPGLKQLHLTPNPDDPGDKTIIVWSQDHTDQDRGEAQNEVHYFLATWTGCHANRQWPADGINWFYRELFWQLCLGYGNPKILTKADAEYSLPDKGGLGLCTC</sequence>
<accession>A0A4U9EU36</accession>
<evidence type="ECO:0000313" key="3">
    <source>
        <dbReference type="Proteomes" id="UP000746612"/>
    </source>
</evidence>
<organism evidence="1 3">
    <name type="scientific">Gibberella zeae</name>
    <name type="common">Wheat head blight fungus</name>
    <name type="synonym">Fusarium graminearum</name>
    <dbReference type="NCBI Taxonomy" id="5518"/>
    <lineage>
        <taxon>Eukaryota</taxon>
        <taxon>Fungi</taxon>
        <taxon>Dikarya</taxon>
        <taxon>Ascomycota</taxon>
        <taxon>Pezizomycotina</taxon>
        <taxon>Sordariomycetes</taxon>
        <taxon>Hypocreomycetidae</taxon>
        <taxon>Hypocreales</taxon>
        <taxon>Nectriaceae</taxon>
        <taxon>Fusarium</taxon>
    </lineage>
</organism>
<evidence type="ECO:0000313" key="2">
    <source>
        <dbReference type="EMBL" id="VIO61870.1"/>
    </source>
</evidence>
<gene>
    <name evidence="2" type="ORF">FUG_LOCUS456599</name>
    <name evidence="1" type="ORF">MDCFG202_LOCUS228520</name>
</gene>
<dbReference type="EMBL" id="CAAKMV010000154">
    <property type="protein sequence ID" value="VIO61870.1"/>
    <property type="molecule type" value="Genomic_DNA"/>
</dbReference>
<reference evidence="1" key="2">
    <citation type="submission" date="2021-03" db="EMBL/GenBank/DDBJ databases">
        <authorList>
            <person name="Alouane T."/>
            <person name="Langin T."/>
            <person name="Bonhomme L."/>
        </authorList>
    </citation>
    <scope>NUCLEOTIDE SEQUENCE</scope>
    <source>
        <strain evidence="1">MDC_Fg202</strain>
    </source>
</reference>
<protein>
    <submittedName>
        <fullName evidence="1">Uncharacterized protein</fullName>
    </submittedName>
</protein>